<dbReference type="InterPro" id="IPR036259">
    <property type="entry name" value="MFS_trans_sf"/>
</dbReference>
<dbReference type="Gene3D" id="1.20.1250.20">
    <property type="entry name" value="MFS general substrate transporter like domains"/>
    <property type="match status" value="1"/>
</dbReference>
<dbReference type="PANTHER" id="PTHR42718:SF46">
    <property type="entry name" value="BLR6921 PROTEIN"/>
    <property type="match status" value="1"/>
</dbReference>
<feature type="transmembrane region" description="Helical" evidence="7">
    <location>
        <begin position="173"/>
        <end position="193"/>
    </location>
</feature>
<comment type="caution">
    <text evidence="9">The sequence shown here is derived from an EMBL/GenBank/DDBJ whole genome shotgun (WGS) entry which is preliminary data.</text>
</comment>
<evidence type="ECO:0000256" key="2">
    <source>
        <dbReference type="ARBA" id="ARBA00022448"/>
    </source>
</evidence>
<dbReference type="Proteomes" id="UP001168363">
    <property type="component" value="Unassembled WGS sequence"/>
</dbReference>
<keyword evidence="10" id="KW-1185">Reference proteome</keyword>
<dbReference type="InterPro" id="IPR011701">
    <property type="entry name" value="MFS"/>
</dbReference>
<accession>A0ABT8TV06</accession>
<name>A0ABT8TV06_9ACTN</name>
<feature type="transmembrane region" description="Helical" evidence="7">
    <location>
        <begin position="438"/>
        <end position="457"/>
    </location>
</feature>
<dbReference type="InterPro" id="IPR020846">
    <property type="entry name" value="MFS_dom"/>
</dbReference>
<evidence type="ECO:0000256" key="3">
    <source>
        <dbReference type="ARBA" id="ARBA00022475"/>
    </source>
</evidence>
<dbReference type="PANTHER" id="PTHR42718">
    <property type="entry name" value="MAJOR FACILITATOR SUPERFAMILY MULTIDRUG TRANSPORTER MFSC"/>
    <property type="match status" value="1"/>
</dbReference>
<dbReference type="Gene3D" id="1.20.1720.10">
    <property type="entry name" value="Multidrug resistance protein D"/>
    <property type="match status" value="1"/>
</dbReference>
<dbReference type="SUPFAM" id="SSF103473">
    <property type="entry name" value="MFS general substrate transporter"/>
    <property type="match status" value="1"/>
</dbReference>
<keyword evidence="5 7" id="KW-1133">Transmembrane helix</keyword>
<reference evidence="9" key="1">
    <citation type="submission" date="2023-06" db="EMBL/GenBank/DDBJ databases">
        <title>Genome sequence of Nocardioides sp. SOB44.</title>
        <authorList>
            <person name="Zhang G."/>
        </authorList>
    </citation>
    <scope>NUCLEOTIDE SEQUENCE</scope>
    <source>
        <strain evidence="9">SOB44</strain>
    </source>
</reference>
<evidence type="ECO:0000256" key="6">
    <source>
        <dbReference type="ARBA" id="ARBA00023136"/>
    </source>
</evidence>
<keyword evidence="4 7" id="KW-0812">Transmembrane</keyword>
<evidence type="ECO:0000256" key="5">
    <source>
        <dbReference type="ARBA" id="ARBA00022989"/>
    </source>
</evidence>
<feature type="transmembrane region" description="Helical" evidence="7">
    <location>
        <begin position="84"/>
        <end position="104"/>
    </location>
</feature>
<dbReference type="Pfam" id="PF07690">
    <property type="entry name" value="MFS_1"/>
    <property type="match status" value="1"/>
</dbReference>
<proteinExistence type="predicted"/>
<evidence type="ECO:0000313" key="9">
    <source>
        <dbReference type="EMBL" id="MDO3396361.1"/>
    </source>
</evidence>
<feature type="transmembrane region" description="Helical" evidence="7">
    <location>
        <begin position="310"/>
        <end position="331"/>
    </location>
</feature>
<protein>
    <submittedName>
        <fullName evidence="9">MFS transporter</fullName>
    </submittedName>
</protein>
<evidence type="ECO:0000256" key="1">
    <source>
        <dbReference type="ARBA" id="ARBA00004651"/>
    </source>
</evidence>
<feature type="transmembrane region" description="Helical" evidence="7">
    <location>
        <begin position="144"/>
        <end position="167"/>
    </location>
</feature>
<keyword evidence="3" id="KW-1003">Cell membrane</keyword>
<feature type="transmembrane region" description="Helical" evidence="7">
    <location>
        <begin position="369"/>
        <end position="392"/>
    </location>
</feature>
<organism evidence="9 10">
    <name type="scientific">Nocardioides cremeus</name>
    <dbReference type="NCBI Taxonomy" id="3058044"/>
    <lineage>
        <taxon>Bacteria</taxon>
        <taxon>Bacillati</taxon>
        <taxon>Actinomycetota</taxon>
        <taxon>Actinomycetes</taxon>
        <taxon>Propionibacteriales</taxon>
        <taxon>Nocardioidaceae</taxon>
        <taxon>Nocardioides</taxon>
    </lineage>
</organism>
<evidence type="ECO:0000256" key="4">
    <source>
        <dbReference type="ARBA" id="ARBA00022692"/>
    </source>
</evidence>
<feature type="transmembrane region" description="Helical" evidence="7">
    <location>
        <begin position="110"/>
        <end position="132"/>
    </location>
</feature>
<evidence type="ECO:0000256" key="7">
    <source>
        <dbReference type="SAM" id="Phobius"/>
    </source>
</evidence>
<feature type="transmembrane region" description="Helical" evidence="7">
    <location>
        <begin position="237"/>
        <end position="256"/>
    </location>
</feature>
<comment type="subcellular location">
    <subcellularLocation>
        <location evidence="1">Cell membrane</location>
        <topology evidence="1">Multi-pass membrane protein</topology>
    </subcellularLocation>
</comment>
<feature type="domain" description="Major facilitator superfamily (MFS) profile" evidence="8">
    <location>
        <begin position="17"/>
        <end position="462"/>
    </location>
</feature>
<feature type="transmembrane region" description="Helical" evidence="7">
    <location>
        <begin position="412"/>
        <end position="432"/>
    </location>
</feature>
<dbReference type="EMBL" id="JAULSC010000010">
    <property type="protein sequence ID" value="MDO3396361.1"/>
    <property type="molecule type" value="Genomic_DNA"/>
</dbReference>
<feature type="transmembrane region" description="Helical" evidence="7">
    <location>
        <begin position="277"/>
        <end position="298"/>
    </location>
</feature>
<feature type="transmembrane region" description="Helical" evidence="7">
    <location>
        <begin position="343"/>
        <end position="363"/>
    </location>
</feature>
<dbReference type="RefSeq" id="WP_302708366.1">
    <property type="nucleotide sequence ID" value="NZ_JAULSC010000010.1"/>
</dbReference>
<feature type="transmembrane region" description="Helical" evidence="7">
    <location>
        <begin position="55"/>
        <end position="72"/>
    </location>
</feature>
<evidence type="ECO:0000259" key="8">
    <source>
        <dbReference type="PROSITE" id="PS50850"/>
    </source>
</evidence>
<sequence length="475" mass="48432">MSPRTVPQVGAVPSRALLPTLALLTTITAVVSSLGAPLVPSVAAAYDVRLGTAQWSLTAALLAGAVATPVVGRFASGRLRRPTILVGLGVVTLGTVVSAVSAALGEGFGVLVAGRALQGVGMALLPLAIAVARDALRTERQDRAIALLSVTTVAGAGLGYPLTALVAQLGGLGAAYALGTLMTGLTWLLAWRHLPGSADETPARVDWWGALLLSVAMLAVLLAVTEGEVWGWTSARVLGLAVVGVLGLAVWVRATLRSPTPLVDLRLATRPGIAAPNLVAAVAGLGMYALLTLVVVLVRADEPGFGLDRSVLVAGLILVPYSLMSVLGNQLATQVRRRLGPRWLLPIGCSMFLAATLGLGLFHDHLWQALVVMALGGAGSGFTFSSLAVLMVPHVPRAETGSAVAFNQVLRYLGFTVGSALSIALVAAYGGGAGGFRAALLTLASVWVVAGVGAVVLDRATPRPQVTLDEPLSTG</sequence>
<keyword evidence="6 7" id="KW-0472">Membrane</keyword>
<keyword evidence="2" id="KW-0813">Transport</keyword>
<feature type="transmembrane region" description="Helical" evidence="7">
    <location>
        <begin position="205"/>
        <end position="225"/>
    </location>
</feature>
<dbReference type="PROSITE" id="PS50850">
    <property type="entry name" value="MFS"/>
    <property type="match status" value="1"/>
</dbReference>
<gene>
    <name evidence="9" type="ORF">QWJ41_11570</name>
</gene>
<evidence type="ECO:0000313" key="10">
    <source>
        <dbReference type="Proteomes" id="UP001168363"/>
    </source>
</evidence>